<comment type="similarity">
    <text evidence="1">In the C-terminal section; belongs to the class-I pyridoxal-phosphate-dependent aminotransferase family.</text>
</comment>
<keyword evidence="7" id="KW-0032">Aminotransferase</keyword>
<dbReference type="Pfam" id="PF00155">
    <property type="entry name" value="Aminotran_1_2"/>
    <property type="match status" value="1"/>
</dbReference>
<dbReference type="Gene3D" id="1.10.10.10">
    <property type="entry name" value="Winged helix-like DNA-binding domain superfamily/Winged helix DNA-binding domain"/>
    <property type="match status" value="1"/>
</dbReference>
<dbReference type="PROSITE" id="PS50949">
    <property type="entry name" value="HTH_GNTR"/>
    <property type="match status" value="1"/>
</dbReference>
<dbReference type="eggNOG" id="COG1167">
    <property type="taxonomic scope" value="Bacteria"/>
</dbReference>
<organism evidence="7 8">
    <name type="scientific">Saccharomonospora cyanea NA-134</name>
    <dbReference type="NCBI Taxonomy" id="882082"/>
    <lineage>
        <taxon>Bacteria</taxon>
        <taxon>Bacillati</taxon>
        <taxon>Actinomycetota</taxon>
        <taxon>Actinomycetes</taxon>
        <taxon>Pseudonocardiales</taxon>
        <taxon>Pseudonocardiaceae</taxon>
        <taxon>Saccharomonospora</taxon>
    </lineage>
</organism>
<dbReference type="SUPFAM" id="SSF46785">
    <property type="entry name" value="Winged helix' DNA-binding domain"/>
    <property type="match status" value="1"/>
</dbReference>
<dbReference type="InterPro" id="IPR015421">
    <property type="entry name" value="PyrdxlP-dep_Trfase_major"/>
</dbReference>
<name>H5XG22_9PSEU</name>
<sequence length="471" mass="50690">MAKSWSTSVDDLHLDWDPASGRAGLAEAVRRAIRSGRLPHGTALPSTRTLAADLGIARGTVTRIYTDLADEGYVRTRQGAPTVVTAGEGHDSTPSVPPPAVERPRWSLFPGRPDLSAFPRGTWLSATRRVLARAPVSAFDLPDPLGVPTLREALAHHLRRTRGVVADPDRIVVCAGYSHGLALLATALRAQGLPRLAFENPSLWVHRDIATAAGLTVTGVDVDGDGLRVPDLTDPAVVVTPAHQYPTGVTLAPHRRTELARAAQQGLLVIEDDYDGEFRFDRAPVGAVQALAPERIVYAGTTSKTLAPGLRLGWLVLPRFLVHQVRSVLEAGARGAVGVLEQLVFAELLNSGAYGRHVRRSRTKYRHRRDRIVAALPEGFTPRGISAGLHVFVPLPEDGPGETDVLRAARHNSLEVVALGPHWITRNERRSLQGVVLGYAAPSDHAFEPTVQALARTFSDASARSACPVRP</sequence>
<gene>
    <name evidence="7" type="ORF">SaccyDRAFT_3777</name>
</gene>
<dbReference type="GO" id="GO:0003700">
    <property type="term" value="F:DNA-binding transcription factor activity"/>
    <property type="evidence" value="ECO:0007669"/>
    <property type="project" value="InterPro"/>
</dbReference>
<feature type="domain" description="HTH gntR-type" evidence="6">
    <location>
        <begin position="19"/>
        <end position="87"/>
    </location>
</feature>
<dbReference type="Proteomes" id="UP000002791">
    <property type="component" value="Chromosome"/>
</dbReference>
<keyword evidence="3" id="KW-0805">Transcription regulation</keyword>
<reference evidence="7 8" key="1">
    <citation type="submission" date="2011-11" db="EMBL/GenBank/DDBJ databases">
        <title>The Noncontiguous Finished sequence of Saccharomonospora cyanea NA-134.</title>
        <authorList>
            <consortium name="US DOE Joint Genome Institute"/>
            <person name="Lucas S."/>
            <person name="Han J."/>
            <person name="Lapidus A."/>
            <person name="Cheng J.-F."/>
            <person name="Goodwin L."/>
            <person name="Pitluck S."/>
            <person name="Peters L."/>
            <person name="Ovchinnikova G."/>
            <person name="Lu M."/>
            <person name="Detter J.C."/>
            <person name="Han C."/>
            <person name="Tapia R."/>
            <person name="Land M."/>
            <person name="Hauser L."/>
            <person name="Kyrpides N."/>
            <person name="Ivanova N."/>
            <person name="Pagani I."/>
            <person name="Brambilla E.-M."/>
            <person name="Klenk H.-P."/>
            <person name="Woyke T."/>
        </authorList>
    </citation>
    <scope>NUCLEOTIDE SEQUENCE [LARGE SCALE GENOMIC DNA]</scope>
    <source>
        <strain evidence="7 8">NA-134</strain>
    </source>
</reference>
<evidence type="ECO:0000313" key="8">
    <source>
        <dbReference type="Proteomes" id="UP000002791"/>
    </source>
</evidence>
<dbReference type="GO" id="GO:0030170">
    <property type="term" value="F:pyridoxal phosphate binding"/>
    <property type="evidence" value="ECO:0007669"/>
    <property type="project" value="InterPro"/>
</dbReference>
<evidence type="ECO:0000313" key="7">
    <source>
        <dbReference type="EMBL" id="EHR62604.1"/>
    </source>
</evidence>
<accession>H5XG22</accession>
<dbReference type="InterPro" id="IPR015424">
    <property type="entry name" value="PyrdxlP-dep_Trfase"/>
</dbReference>
<dbReference type="PRINTS" id="PR00035">
    <property type="entry name" value="HTHGNTR"/>
</dbReference>
<dbReference type="CDD" id="cd07377">
    <property type="entry name" value="WHTH_GntR"/>
    <property type="match status" value="1"/>
</dbReference>
<dbReference type="InterPro" id="IPR036390">
    <property type="entry name" value="WH_DNA-bd_sf"/>
</dbReference>
<evidence type="ECO:0000256" key="3">
    <source>
        <dbReference type="ARBA" id="ARBA00023015"/>
    </source>
</evidence>
<dbReference type="Gene3D" id="3.40.640.10">
    <property type="entry name" value="Type I PLP-dependent aspartate aminotransferase-like (Major domain)"/>
    <property type="match status" value="1"/>
</dbReference>
<dbReference type="InterPro" id="IPR036388">
    <property type="entry name" value="WH-like_DNA-bd_sf"/>
</dbReference>
<dbReference type="GO" id="GO:0003677">
    <property type="term" value="F:DNA binding"/>
    <property type="evidence" value="ECO:0007669"/>
    <property type="project" value="UniProtKB-KW"/>
</dbReference>
<evidence type="ECO:0000256" key="2">
    <source>
        <dbReference type="ARBA" id="ARBA00022898"/>
    </source>
</evidence>
<evidence type="ECO:0000256" key="1">
    <source>
        <dbReference type="ARBA" id="ARBA00005384"/>
    </source>
</evidence>
<dbReference type="PANTHER" id="PTHR46577">
    <property type="entry name" value="HTH-TYPE TRANSCRIPTIONAL REGULATORY PROTEIN GABR"/>
    <property type="match status" value="1"/>
</dbReference>
<keyword evidence="8" id="KW-1185">Reference proteome</keyword>
<dbReference type="PANTHER" id="PTHR46577:SF1">
    <property type="entry name" value="HTH-TYPE TRANSCRIPTIONAL REGULATORY PROTEIN GABR"/>
    <property type="match status" value="1"/>
</dbReference>
<evidence type="ECO:0000256" key="4">
    <source>
        <dbReference type="ARBA" id="ARBA00023125"/>
    </source>
</evidence>
<dbReference type="CDD" id="cd00609">
    <property type="entry name" value="AAT_like"/>
    <property type="match status" value="1"/>
</dbReference>
<dbReference type="RefSeq" id="WP_005458498.1">
    <property type="nucleotide sequence ID" value="NZ_CM001440.1"/>
</dbReference>
<evidence type="ECO:0000256" key="5">
    <source>
        <dbReference type="ARBA" id="ARBA00023163"/>
    </source>
</evidence>
<dbReference type="EMBL" id="CM001440">
    <property type="protein sequence ID" value="EHR62604.1"/>
    <property type="molecule type" value="Genomic_DNA"/>
</dbReference>
<evidence type="ECO:0000259" key="6">
    <source>
        <dbReference type="PROSITE" id="PS50949"/>
    </source>
</evidence>
<dbReference type="InterPro" id="IPR004839">
    <property type="entry name" value="Aminotransferase_I/II_large"/>
</dbReference>
<keyword evidence="5" id="KW-0804">Transcription</keyword>
<dbReference type="HOGENOM" id="CLU_017584_0_1_11"/>
<dbReference type="InterPro" id="IPR051446">
    <property type="entry name" value="HTH_trans_reg/aminotransferase"/>
</dbReference>
<keyword evidence="2" id="KW-0663">Pyridoxal phosphate</keyword>
<dbReference type="InterPro" id="IPR000524">
    <property type="entry name" value="Tscrpt_reg_HTH_GntR"/>
</dbReference>
<keyword evidence="7" id="KW-0808">Transferase</keyword>
<dbReference type="SMART" id="SM00345">
    <property type="entry name" value="HTH_GNTR"/>
    <property type="match status" value="1"/>
</dbReference>
<dbReference type="GO" id="GO:0008483">
    <property type="term" value="F:transaminase activity"/>
    <property type="evidence" value="ECO:0007669"/>
    <property type="project" value="UniProtKB-KW"/>
</dbReference>
<dbReference type="OrthoDB" id="5415143at2"/>
<protein>
    <submittedName>
        <fullName evidence="7">Transcriptional regulator with HTH domain and aminotransferase domain</fullName>
    </submittedName>
</protein>
<dbReference type="STRING" id="882082.SaccyDRAFT_3777"/>
<keyword evidence="4" id="KW-0238">DNA-binding</keyword>
<dbReference type="AlphaFoldDB" id="H5XG22"/>
<dbReference type="Pfam" id="PF00392">
    <property type="entry name" value="GntR"/>
    <property type="match status" value="1"/>
</dbReference>
<dbReference type="SUPFAM" id="SSF53383">
    <property type="entry name" value="PLP-dependent transferases"/>
    <property type="match status" value="1"/>
</dbReference>
<proteinExistence type="inferred from homology"/>